<dbReference type="InParanoid" id="A0A136IL20"/>
<evidence type="ECO:0000256" key="1">
    <source>
        <dbReference type="SAM" id="MobiDB-lite"/>
    </source>
</evidence>
<dbReference type="AlphaFoldDB" id="A0A136IL20"/>
<keyword evidence="3" id="KW-1185">Reference proteome</keyword>
<dbReference type="Proteomes" id="UP000070501">
    <property type="component" value="Unassembled WGS sequence"/>
</dbReference>
<feature type="compositionally biased region" description="Polar residues" evidence="1">
    <location>
        <begin position="182"/>
        <end position="192"/>
    </location>
</feature>
<protein>
    <submittedName>
        <fullName evidence="2">Uncharacterized protein</fullName>
    </submittedName>
</protein>
<evidence type="ECO:0000313" key="2">
    <source>
        <dbReference type="EMBL" id="KXJ85656.1"/>
    </source>
</evidence>
<dbReference type="OrthoDB" id="4753337at2759"/>
<feature type="region of interest" description="Disordered" evidence="1">
    <location>
        <begin position="455"/>
        <end position="493"/>
    </location>
</feature>
<accession>A0A136IL20</accession>
<sequence>MADTTPKQGSLGLSVLNLLRTLKSELIQTHFLPLKQHYDDSLRNIPRTEPNPAMYIGRQTGRYHDSRESCRKQVAALLREQIDSLASEAAAEIDSWPTTTDIYTTVERVESICDGFGRSEYAASAVNGNTDVCLSSTVRSSGVHRYQATVEDAPESEHEDKALVAPTSPQPKASEPIIVCDLTNNPTIDSSPTPVPVRAPQLEESKDGDIRILRTESRKHRLAQQSGGKSAPAHAPVDRGAPSPESLKVGTKRSAATMKDSIGSSRLLSAKRPKDAPAAGPEVSITMPEPCLTTKNVITMANVHDDECIHRFGQHEGLYVLRCSLATCKKRLADIEGASRQTNSSRALGKMTVYFTASPLDRDRALNHFKGRGHNVRNIRDIYSRYAIRVTDAAMDRHLGDPADKRPCLRLGSAHGSKSYMEETLSARAAIAQAFWNSTAAPHLFGAQGSFGISSDHRRSANDGTGARPAAGAGLPKSRSHKAGESLRNVQAGGLVVTNSGPIAISDDEE</sequence>
<reference evidence="3" key="1">
    <citation type="submission" date="2016-02" db="EMBL/GenBank/DDBJ databases">
        <title>Draft genome sequence of Microdochium bolleyi, a fungal endophyte of beachgrass.</title>
        <authorList>
            <consortium name="DOE Joint Genome Institute"/>
            <person name="David A.S."/>
            <person name="May G."/>
            <person name="Haridas S."/>
            <person name="Lim J."/>
            <person name="Wang M."/>
            <person name="Labutti K."/>
            <person name="Lipzen A."/>
            <person name="Barry K."/>
            <person name="Grigoriev I.V."/>
        </authorList>
    </citation>
    <scope>NUCLEOTIDE SEQUENCE [LARGE SCALE GENOMIC DNA]</scope>
    <source>
        <strain evidence="3">J235TASD1</strain>
    </source>
</reference>
<proteinExistence type="predicted"/>
<feature type="region of interest" description="Disordered" evidence="1">
    <location>
        <begin position="148"/>
        <end position="282"/>
    </location>
</feature>
<feature type="compositionally biased region" description="Basic and acidic residues" evidence="1">
    <location>
        <begin position="201"/>
        <end position="216"/>
    </location>
</feature>
<gene>
    <name evidence="2" type="ORF">Micbo1qcDRAFT_221822</name>
</gene>
<name>A0A136IL20_9PEZI</name>
<dbReference type="EMBL" id="KQ964277">
    <property type="protein sequence ID" value="KXJ85656.1"/>
    <property type="molecule type" value="Genomic_DNA"/>
</dbReference>
<organism evidence="2 3">
    <name type="scientific">Microdochium bolleyi</name>
    <dbReference type="NCBI Taxonomy" id="196109"/>
    <lineage>
        <taxon>Eukaryota</taxon>
        <taxon>Fungi</taxon>
        <taxon>Dikarya</taxon>
        <taxon>Ascomycota</taxon>
        <taxon>Pezizomycotina</taxon>
        <taxon>Sordariomycetes</taxon>
        <taxon>Xylariomycetidae</taxon>
        <taxon>Xylariales</taxon>
        <taxon>Microdochiaceae</taxon>
        <taxon>Microdochium</taxon>
    </lineage>
</organism>
<evidence type="ECO:0000313" key="3">
    <source>
        <dbReference type="Proteomes" id="UP000070501"/>
    </source>
</evidence>